<feature type="region of interest" description="Disordered" evidence="1">
    <location>
        <begin position="414"/>
        <end position="437"/>
    </location>
</feature>
<feature type="compositionally biased region" description="Polar residues" evidence="1">
    <location>
        <begin position="428"/>
        <end position="437"/>
    </location>
</feature>
<proteinExistence type="predicted"/>
<dbReference type="Proteomes" id="UP000697127">
    <property type="component" value="Unassembled WGS sequence"/>
</dbReference>
<organism evidence="2 3">
    <name type="scientific">Pichia californica</name>
    <dbReference type="NCBI Taxonomy" id="460514"/>
    <lineage>
        <taxon>Eukaryota</taxon>
        <taxon>Fungi</taxon>
        <taxon>Dikarya</taxon>
        <taxon>Ascomycota</taxon>
        <taxon>Saccharomycotina</taxon>
        <taxon>Pichiomycetes</taxon>
        <taxon>Pichiales</taxon>
        <taxon>Pichiaceae</taxon>
        <taxon>Pichia</taxon>
    </lineage>
</organism>
<evidence type="ECO:0000256" key="1">
    <source>
        <dbReference type="SAM" id="MobiDB-lite"/>
    </source>
</evidence>
<evidence type="ECO:0008006" key="4">
    <source>
        <dbReference type="Google" id="ProtNLM"/>
    </source>
</evidence>
<evidence type="ECO:0000313" key="2">
    <source>
        <dbReference type="EMBL" id="KAG0686736.1"/>
    </source>
</evidence>
<accession>A0A9P6WGK8</accession>
<feature type="region of interest" description="Disordered" evidence="1">
    <location>
        <begin position="1"/>
        <end position="48"/>
    </location>
</feature>
<keyword evidence="3" id="KW-1185">Reference proteome</keyword>
<feature type="compositionally biased region" description="Low complexity" evidence="1">
    <location>
        <begin position="32"/>
        <end position="48"/>
    </location>
</feature>
<dbReference type="AlphaFoldDB" id="A0A9P6WGK8"/>
<gene>
    <name evidence="2" type="ORF">C6P40_003466</name>
</gene>
<comment type="caution">
    <text evidence="2">The sequence shown here is derived from an EMBL/GenBank/DDBJ whole genome shotgun (WGS) entry which is preliminary data.</text>
</comment>
<reference evidence="2" key="1">
    <citation type="submission" date="2020-11" db="EMBL/GenBank/DDBJ databases">
        <title>Kefir isolates.</title>
        <authorList>
            <person name="Marcisauskas S."/>
            <person name="Kim Y."/>
            <person name="Blasche S."/>
        </authorList>
    </citation>
    <scope>NUCLEOTIDE SEQUENCE</scope>
    <source>
        <strain evidence="2">Olga-1</strain>
    </source>
</reference>
<dbReference type="EMBL" id="PUHW01000393">
    <property type="protein sequence ID" value="KAG0686736.1"/>
    <property type="molecule type" value="Genomic_DNA"/>
</dbReference>
<name>A0A9P6WGK8_9ASCO</name>
<sequence>MSDDSNLMDQNNNNDGKTDDDNDNIQWSLPWSSSKATNEANNNNSNNTFSKITSDHEIIKQIGLLQAITDLSGKFNSGSKNTKISYIDTNQTRTIIGSFELQDIENDDNSLTFWFSCKFQFAKVILTNGDIKYLQRGLASPEYLKNQILKGYELWCLNNGSLKDYINKLNKFESRIKISNWWHNWFINKFEFPSSYDSTDDAIFKLIPGIRYSCVNKPIGFKENINEKLKSFINQQSNLNDILILNTNWTPEKNWGIIYLNNDSIYSIKSLDSLIFYLKDLDLRFGLSTYALTYGNWPSLKQYVNSLKRLKSIKPNGGLFERSLMEPAIYLQEKLTNNVFNPFTNVINSMESYIPLFNNIIDVSNIVPTTVSSINTVKNVTLHPLDSIYSYWNSSTINEPDDLNNQLGESIQEEENIDVEEESRSTSKRTIQSSNIDESLETAQKSGSYLLGCSKQGSIILHDFHLFNKISQCWNIVKLIIYEINGILFVLFYESENNENLNSPIMYSELSKNLNSIYETYFTDLILNQLKSLQDDMIIKSKNNEKLNDFEFIIYDDNKYWTNISNIPPDHDTLMHQIPERIQIVEQNMNSTDLDFLRTLSLMQDKQLQSIIINNITPSNSWISNEKIFRLGKNIWCLFHRYNDNKWVIVIKSLANINGNENFIFGEDVKKWLNWVENNGYL</sequence>
<evidence type="ECO:0000313" key="3">
    <source>
        <dbReference type="Proteomes" id="UP000697127"/>
    </source>
</evidence>
<protein>
    <recommendedName>
        <fullName evidence="4">CCZ1/INTU/HSP4 first Longin domain-containing protein</fullName>
    </recommendedName>
</protein>